<keyword evidence="2" id="KW-0479">Metal-binding</keyword>
<dbReference type="InterPro" id="IPR017941">
    <property type="entry name" value="Rieske_2Fe-2S"/>
</dbReference>
<feature type="domain" description="Rieske" evidence="5">
    <location>
        <begin position="6"/>
        <end position="114"/>
    </location>
</feature>
<dbReference type="Pfam" id="PF00355">
    <property type="entry name" value="Rieske"/>
    <property type="match status" value="1"/>
</dbReference>
<dbReference type="PANTHER" id="PTHR40261">
    <property type="match status" value="1"/>
</dbReference>
<reference evidence="7" key="1">
    <citation type="journal article" date="2019" name="Int. J. Syst. Evol. Microbiol.">
        <title>The Global Catalogue of Microorganisms (GCM) 10K type strain sequencing project: providing services to taxonomists for standard genome sequencing and annotation.</title>
        <authorList>
            <consortium name="The Broad Institute Genomics Platform"/>
            <consortium name="The Broad Institute Genome Sequencing Center for Infectious Disease"/>
            <person name="Wu L."/>
            <person name="Ma J."/>
        </authorList>
    </citation>
    <scope>NUCLEOTIDE SEQUENCE [LARGE SCALE GENOMIC DNA]</scope>
    <source>
        <strain evidence="7">KCTC 42195</strain>
    </source>
</reference>
<dbReference type="CDD" id="cd03467">
    <property type="entry name" value="Rieske"/>
    <property type="match status" value="1"/>
</dbReference>
<keyword evidence="3" id="KW-0408">Iron</keyword>
<dbReference type="Gene3D" id="2.102.10.10">
    <property type="entry name" value="Rieske [2Fe-2S] iron-sulphur domain"/>
    <property type="match status" value="1"/>
</dbReference>
<dbReference type="SUPFAM" id="SSF50022">
    <property type="entry name" value="ISP domain"/>
    <property type="match status" value="1"/>
</dbReference>
<protein>
    <submittedName>
        <fullName evidence="6">Rieske (2Fe-2S) protein</fullName>
    </submittedName>
</protein>
<evidence type="ECO:0000256" key="1">
    <source>
        <dbReference type="ARBA" id="ARBA00022714"/>
    </source>
</evidence>
<dbReference type="InterPro" id="IPR036922">
    <property type="entry name" value="Rieske_2Fe-2S_sf"/>
</dbReference>
<evidence type="ECO:0000256" key="4">
    <source>
        <dbReference type="ARBA" id="ARBA00023014"/>
    </source>
</evidence>
<evidence type="ECO:0000256" key="2">
    <source>
        <dbReference type="ARBA" id="ARBA00022723"/>
    </source>
</evidence>
<dbReference type="EMBL" id="JBHRYH010000005">
    <property type="protein sequence ID" value="MFC3624906.1"/>
    <property type="molecule type" value="Genomic_DNA"/>
</dbReference>
<comment type="caution">
    <text evidence="6">The sequence shown here is derived from an EMBL/GenBank/DDBJ whole genome shotgun (WGS) entry which is preliminary data.</text>
</comment>
<dbReference type="Proteomes" id="UP001595636">
    <property type="component" value="Unassembled WGS sequence"/>
</dbReference>
<proteinExistence type="predicted"/>
<accession>A0ABV7TPX6</accession>
<sequence>MAAVRQLIACSEQLQEGGLGVRFTVQLAGEPTPAAAFAIRYAGKVHAYLNRCRHVPTELDWQDGRFFDFSGHYLICSLHGALYLPESGQCVAGPCNGRSLFKLRIEECDGQVYYLAETTS</sequence>
<evidence type="ECO:0000259" key="5">
    <source>
        <dbReference type="PROSITE" id="PS51296"/>
    </source>
</evidence>
<gene>
    <name evidence="6" type="ORF">ACFOKJ_01955</name>
</gene>
<dbReference type="PANTHER" id="PTHR40261:SF1">
    <property type="entry name" value="RIESKE DOMAIN-CONTAINING PROTEIN"/>
    <property type="match status" value="1"/>
</dbReference>
<dbReference type="PROSITE" id="PS51296">
    <property type="entry name" value="RIESKE"/>
    <property type="match status" value="1"/>
</dbReference>
<evidence type="ECO:0000313" key="6">
    <source>
        <dbReference type="EMBL" id="MFC3624906.1"/>
    </source>
</evidence>
<evidence type="ECO:0000256" key="3">
    <source>
        <dbReference type="ARBA" id="ARBA00023004"/>
    </source>
</evidence>
<name>A0ABV7TPX6_9NEIS</name>
<dbReference type="RefSeq" id="WP_390276313.1">
    <property type="nucleotide sequence ID" value="NZ_JBHRYH010000005.1"/>
</dbReference>
<keyword evidence="7" id="KW-1185">Reference proteome</keyword>
<keyword evidence="1" id="KW-0001">2Fe-2S</keyword>
<organism evidence="6 7">
    <name type="scientific">Vogesella amnigena</name>
    <dbReference type="NCBI Taxonomy" id="1507449"/>
    <lineage>
        <taxon>Bacteria</taxon>
        <taxon>Pseudomonadati</taxon>
        <taxon>Pseudomonadota</taxon>
        <taxon>Betaproteobacteria</taxon>
        <taxon>Neisseriales</taxon>
        <taxon>Chromobacteriaceae</taxon>
        <taxon>Vogesella</taxon>
    </lineage>
</organism>
<keyword evidence="4" id="KW-0411">Iron-sulfur</keyword>
<evidence type="ECO:0000313" key="7">
    <source>
        <dbReference type="Proteomes" id="UP001595636"/>
    </source>
</evidence>